<dbReference type="SUPFAM" id="SSF53300">
    <property type="entry name" value="vWA-like"/>
    <property type="match status" value="1"/>
</dbReference>
<feature type="domain" description="Putative Flp pilus-assembly TadG-like N-terminal" evidence="2">
    <location>
        <begin position="15"/>
        <end position="61"/>
    </location>
</feature>
<accession>A0A5E8GW84</accession>
<proteinExistence type="predicted"/>
<comment type="caution">
    <text evidence="3">The sequence shown here is derived from an EMBL/GenBank/DDBJ whole genome shotgun (WGS) entry which is preliminary data.</text>
</comment>
<feature type="transmembrane region" description="Helical" evidence="1">
    <location>
        <begin position="17"/>
        <end position="36"/>
    </location>
</feature>
<reference evidence="3 4" key="1">
    <citation type="submission" date="2008-01" db="EMBL/GenBank/DDBJ databases">
        <authorList>
            <person name="Wagner-Dobler I."/>
            <person name="Ferriera S."/>
            <person name="Johnson J."/>
            <person name="Kravitz S."/>
            <person name="Beeson K."/>
            <person name="Sutton G."/>
            <person name="Rogers Y.-H."/>
            <person name="Friedman R."/>
            <person name="Frazier M."/>
            <person name="Venter J.C."/>
        </authorList>
    </citation>
    <scope>NUCLEOTIDE SEQUENCE [LARGE SCALE GENOMIC DNA]</scope>
    <source>
        <strain evidence="4">DSM 17067 / NCIMB 14079 / DFL-11</strain>
    </source>
</reference>
<evidence type="ECO:0000313" key="3">
    <source>
        <dbReference type="EMBL" id="EEE43836.1"/>
    </source>
</evidence>
<evidence type="ECO:0000256" key="1">
    <source>
        <dbReference type="SAM" id="Phobius"/>
    </source>
</evidence>
<dbReference type="RefSeq" id="WP_008190430.1">
    <property type="nucleotide sequence ID" value="NZ_CM011002.1"/>
</dbReference>
<keyword evidence="1" id="KW-1133">Transmembrane helix</keyword>
<protein>
    <submittedName>
        <fullName evidence="3">Flp pilus assembly protein TadG</fullName>
    </submittedName>
</protein>
<dbReference type="EMBL" id="ACCU02000004">
    <property type="protein sequence ID" value="EEE43836.1"/>
    <property type="molecule type" value="Genomic_DNA"/>
</dbReference>
<dbReference type="Proteomes" id="UP000004703">
    <property type="component" value="Chromosome"/>
</dbReference>
<evidence type="ECO:0000313" key="4">
    <source>
        <dbReference type="Proteomes" id="UP000004703"/>
    </source>
</evidence>
<evidence type="ECO:0000259" key="2">
    <source>
        <dbReference type="Pfam" id="PF13400"/>
    </source>
</evidence>
<keyword evidence="1" id="KW-0472">Membrane</keyword>
<dbReference type="InterPro" id="IPR036465">
    <property type="entry name" value="vWFA_dom_sf"/>
</dbReference>
<gene>
    <name evidence="3" type="ORF">SADFL11_1122</name>
</gene>
<keyword evidence="1" id="KW-0812">Transmembrane</keyword>
<dbReference type="AlphaFoldDB" id="A0A5E8GW84"/>
<name>A0A5E8GW84_ROSAD</name>
<dbReference type="Pfam" id="PF13400">
    <property type="entry name" value="Tad"/>
    <property type="match status" value="1"/>
</dbReference>
<dbReference type="Gene3D" id="3.40.50.410">
    <property type="entry name" value="von Willebrand factor, type A domain"/>
    <property type="match status" value="1"/>
</dbReference>
<organism evidence="3 4">
    <name type="scientific">Roseibium alexandrii (strain DSM 17067 / NCIMB 14079 / DFL-11)</name>
    <name type="common">Labrenzia alexandrii</name>
    <dbReference type="NCBI Taxonomy" id="244592"/>
    <lineage>
        <taxon>Bacteria</taxon>
        <taxon>Pseudomonadati</taxon>
        <taxon>Pseudomonadota</taxon>
        <taxon>Alphaproteobacteria</taxon>
        <taxon>Hyphomicrobiales</taxon>
        <taxon>Stappiaceae</taxon>
        <taxon>Roseibium</taxon>
    </lineage>
</organism>
<dbReference type="InterPro" id="IPR028087">
    <property type="entry name" value="Tad_N"/>
</dbReference>
<reference evidence="3 4" key="2">
    <citation type="submission" date="2013-04" db="EMBL/GenBank/DDBJ databases">
        <authorList>
            <person name="Fiebig A."/>
            <person name="Pradella S."/>
            <person name="Wagner-Doebler I."/>
        </authorList>
    </citation>
    <scope>NUCLEOTIDE SEQUENCE [LARGE SCALE GENOMIC DNA]</scope>
    <source>
        <strain evidence="4">DSM 17067 / NCIMB 14079 / DFL-11</strain>
    </source>
</reference>
<sequence length="465" mass="50916">MIKALISKFNRNQDGSILPIFAGMVLVLVVIGGAAIDISRAVNAREKLAYAIDAAALSVATDLSTTVLRDNQIKTRIENSFRANLSDAEFLDQAIDNLDFDVDSNAGTVTVSSSAGLNNYFLNIPGFGKDGLGPDVFNFGTSAEVNYSRFDVELALVVDVTGSMAGDMGALRDAAEEVVDILIEDDASNSASKVRISLVPYSQGVNLGSYASTVTNGSTSWRNCVNEREGQQKYTDAVYNYDGTNSEYFHGLQSYFIWDYGSSENWSSARDDCPSSSLQPLTSDKNTLISDIRNLSSGGGTGGQTGVAWGWYTLSPNWTSLWPTDSDPEPYGNGTPDDDVKKFALIMTDGDFNAQYGKEERTTCTGRGRNRVCTTNEYWVERYHRYSDYNDPPATRARTLCDAMKAENIEIFTVFFDTGGSAFGDDLMSYCASGSDYYYEADNKDELITAFSNIAKRIQQIYLSQ</sequence>